<dbReference type="AlphaFoldDB" id="A0A0H5DDZ1"/>
<dbReference type="STRING" id="481446.NIT7645_00237"/>
<dbReference type="EMBL" id="CVRL01000005">
    <property type="protein sequence ID" value="CRL09715.1"/>
    <property type="molecule type" value="Genomic_DNA"/>
</dbReference>
<name>A0A0H5DDZ1_9RHOB</name>
<accession>A0A0H5DDZ1</accession>
<dbReference type="Gene3D" id="2.130.10.10">
    <property type="entry name" value="YVTN repeat-like/Quinoprotein amine dehydrogenase"/>
    <property type="match status" value="1"/>
</dbReference>
<dbReference type="Proteomes" id="UP000043764">
    <property type="component" value="Unassembled WGS sequence"/>
</dbReference>
<dbReference type="RefSeq" id="WP_050672500.1">
    <property type="nucleotide sequence ID" value="NZ_CVRL01000005.1"/>
</dbReference>
<dbReference type="Pfam" id="PF07433">
    <property type="entry name" value="DUF1513"/>
    <property type="match status" value="1"/>
</dbReference>
<dbReference type="PIRSF" id="PIRSF028101">
    <property type="entry name" value="UCP028101"/>
    <property type="match status" value="1"/>
</dbReference>
<dbReference type="InterPro" id="IPR006311">
    <property type="entry name" value="TAT_signal"/>
</dbReference>
<feature type="signal peptide" evidence="1">
    <location>
        <begin position="1"/>
        <end position="25"/>
    </location>
</feature>
<dbReference type="InterPro" id="IPR008311">
    <property type="entry name" value="UCP028101"/>
</dbReference>
<reference evidence="3" key="1">
    <citation type="submission" date="2015-05" db="EMBL/GenBank/DDBJ databases">
        <authorList>
            <person name="Rodrigo-Torres Lidia"/>
            <person name="Arahal R.David."/>
        </authorList>
    </citation>
    <scope>NUCLEOTIDE SEQUENCE [LARGE SCALE GENOMIC DNA]</scope>
    <source>
        <strain evidence="3">CECT 7321</strain>
    </source>
</reference>
<protein>
    <recommendedName>
        <fullName evidence="4">Twin-arginine translocation pathway signal</fullName>
    </recommendedName>
</protein>
<keyword evidence="3" id="KW-1185">Reference proteome</keyword>
<evidence type="ECO:0000256" key="1">
    <source>
        <dbReference type="SAM" id="SignalP"/>
    </source>
</evidence>
<gene>
    <name evidence="2" type="ORF">NIT7321_00549</name>
</gene>
<evidence type="ECO:0000313" key="3">
    <source>
        <dbReference type="Proteomes" id="UP000043764"/>
    </source>
</evidence>
<dbReference type="InterPro" id="IPR011044">
    <property type="entry name" value="Quino_amine_DH_bsu"/>
</dbReference>
<dbReference type="PROSITE" id="PS51318">
    <property type="entry name" value="TAT"/>
    <property type="match status" value="1"/>
</dbReference>
<evidence type="ECO:0008006" key="4">
    <source>
        <dbReference type="Google" id="ProtNLM"/>
    </source>
</evidence>
<dbReference type="SUPFAM" id="SSF50969">
    <property type="entry name" value="YVTN repeat-like/Quinoprotein amine dehydrogenase"/>
    <property type="match status" value="1"/>
</dbReference>
<organism evidence="2 3">
    <name type="scientific">Phaeobacter italicus</name>
    <dbReference type="NCBI Taxonomy" id="481446"/>
    <lineage>
        <taxon>Bacteria</taxon>
        <taxon>Pseudomonadati</taxon>
        <taxon>Pseudomonadota</taxon>
        <taxon>Alphaproteobacteria</taxon>
        <taxon>Rhodobacterales</taxon>
        <taxon>Roseobacteraceae</taxon>
        <taxon>Phaeobacter</taxon>
    </lineage>
</organism>
<evidence type="ECO:0000313" key="2">
    <source>
        <dbReference type="EMBL" id="CRL09715.1"/>
    </source>
</evidence>
<sequence length="361" mass="38380">MTNASRRSFLAGLLAAGMAPQASWADTGNPAFLAAGKTADDRFLLAGLDTAGDILFRHPLPARGHAATAHPSRPEAVAFARRPGTFADVIDCRSGAPLARLTPPVGHHFYGHGTFSEDGSRLFTTENAYDTGDGLIGIWDAADSYRRIGHISSGGIGPHDMRLRRDAAGLVVANGGIQTHPDSGRAKLNLPVMQPNLTYINADGQITDQLELPQELRLNSIRHLAIRNDGTVGFAMQWQGDLGADLPIIGLHRPGQPARLMAEDDPRLRNLNGYGGSVAFSRDGRHVAVTSPRGGVLQIADCDTGALVQEIRLSDVCGLASDATGFVITSGQGIVAAIDADRVIPRRQHDLAWDNHLIPLS</sequence>
<keyword evidence="1" id="KW-0732">Signal</keyword>
<dbReference type="InterPro" id="IPR015943">
    <property type="entry name" value="WD40/YVTN_repeat-like_dom_sf"/>
</dbReference>
<feature type="chain" id="PRO_5005217510" description="Twin-arginine translocation pathway signal" evidence="1">
    <location>
        <begin position="26"/>
        <end position="361"/>
    </location>
</feature>
<proteinExistence type="predicted"/>